<feature type="region of interest" description="Disordered" evidence="1">
    <location>
        <begin position="44"/>
        <end position="83"/>
    </location>
</feature>
<evidence type="ECO:0000313" key="3">
    <source>
        <dbReference type="Proteomes" id="UP001630127"/>
    </source>
</evidence>
<name>A0ABD3AJ96_9GENT</name>
<comment type="caution">
    <text evidence="2">The sequence shown here is derived from an EMBL/GenBank/DDBJ whole genome shotgun (WGS) entry which is preliminary data.</text>
</comment>
<dbReference type="AlphaFoldDB" id="A0ABD3AJ96"/>
<organism evidence="2 3">
    <name type="scientific">Cinchona calisaya</name>
    <dbReference type="NCBI Taxonomy" id="153742"/>
    <lineage>
        <taxon>Eukaryota</taxon>
        <taxon>Viridiplantae</taxon>
        <taxon>Streptophyta</taxon>
        <taxon>Embryophyta</taxon>
        <taxon>Tracheophyta</taxon>
        <taxon>Spermatophyta</taxon>
        <taxon>Magnoliopsida</taxon>
        <taxon>eudicotyledons</taxon>
        <taxon>Gunneridae</taxon>
        <taxon>Pentapetalae</taxon>
        <taxon>asterids</taxon>
        <taxon>lamiids</taxon>
        <taxon>Gentianales</taxon>
        <taxon>Rubiaceae</taxon>
        <taxon>Cinchonoideae</taxon>
        <taxon>Cinchoneae</taxon>
        <taxon>Cinchona</taxon>
    </lineage>
</organism>
<evidence type="ECO:0000256" key="1">
    <source>
        <dbReference type="SAM" id="MobiDB-lite"/>
    </source>
</evidence>
<gene>
    <name evidence="2" type="ORF">ACH5RR_010562</name>
</gene>
<evidence type="ECO:0000313" key="2">
    <source>
        <dbReference type="EMBL" id="KAL3531240.1"/>
    </source>
</evidence>
<dbReference type="Proteomes" id="UP001630127">
    <property type="component" value="Unassembled WGS sequence"/>
</dbReference>
<accession>A0ABD3AJ96</accession>
<proteinExistence type="predicted"/>
<feature type="compositionally biased region" description="Low complexity" evidence="1">
    <location>
        <begin position="53"/>
        <end position="71"/>
    </location>
</feature>
<protein>
    <submittedName>
        <fullName evidence="2">Uncharacterized protein</fullName>
    </submittedName>
</protein>
<sequence length="108" mass="11752">MADARTHQLLQHPFRPPPTALNEVPIVAANLSTATIDNAPHQPGFSSFNFPTPSCSSIPSPSEASASVANSDQFEASHKGQENDEQVIELECLDNKLLEELLELQFPK</sequence>
<reference evidence="2 3" key="1">
    <citation type="submission" date="2024-11" db="EMBL/GenBank/DDBJ databases">
        <title>A near-complete genome assembly of Cinchona calisaya.</title>
        <authorList>
            <person name="Lian D.C."/>
            <person name="Zhao X.W."/>
            <person name="Wei L."/>
        </authorList>
    </citation>
    <scope>NUCLEOTIDE SEQUENCE [LARGE SCALE GENOMIC DNA]</scope>
    <source>
        <tissue evidence="2">Nenye</tissue>
    </source>
</reference>
<keyword evidence="3" id="KW-1185">Reference proteome</keyword>
<dbReference type="EMBL" id="JBJUIK010000004">
    <property type="protein sequence ID" value="KAL3531240.1"/>
    <property type="molecule type" value="Genomic_DNA"/>
</dbReference>